<dbReference type="OrthoDB" id="9799209at2"/>
<keyword evidence="3 5" id="KW-1133">Transmembrane helix</keyword>
<dbReference type="STRING" id="52441.SAMN05216302_10522"/>
<sequence length="269" mass="29962">MTDETQVVQIFKTIDAAVALELLVIIAAAIVLIIAVQRALSWIGNRLQGKKRLNLLVMVPFIRLAIILIMFVVIVPLLIEPSIQNMVALLGTVAVALGFALKDYVSSLIAGIVAIGERNYRNGDWIRVGDIYGEVRHVGMRTVEVVTPDDDRVLIPHALLWNQAIFNSNNGDARLQCAADFYLHPQHDGARVRQLLEDVALTSPFLYIDKPIIVIVKEEPWGTHYRLKAYPVDAAQQFRFTSDLTVRGKTMLLQCDVRFAVVPAVPDSE</sequence>
<dbReference type="Proteomes" id="UP000199533">
    <property type="component" value="Unassembled WGS sequence"/>
</dbReference>
<evidence type="ECO:0000256" key="1">
    <source>
        <dbReference type="ARBA" id="ARBA00004370"/>
    </source>
</evidence>
<comment type="subcellular location">
    <subcellularLocation>
        <location evidence="5">Cell inner membrane</location>
        <topology evidence="5">Multi-pass membrane protein</topology>
    </subcellularLocation>
    <subcellularLocation>
        <location evidence="1">Membrane</location>
    </subcellularLocation>
</comment>
<comment type="similarity">
    <text evidence="5">Belongs to the MscS (TC 1.A.23) family.</text>
</comment>
<dbReference type="GO" id="GO:0008381">
    <property type="term" value="F:mechanosensitive monoatomic ion channel activity"/>
    <property type="evidence" value="ECO:0007669"/>
    <property type="project" value="InterPro"/>
</dbReference>
<organism evidence="7 8">
    <name type="scientific">Nitrosomonas aestuarii</name>
    <dbReference type="NCBI Taxonomy" id="52441"/>
    <lineage>
        <taxon>Bacteria</taxon>
        <taxon>Pseudomonadati</taxon>
        <taxon>Pseudomonadota</taxon>
        <taxon>Betaproteobacteria</taxon>
        <taxon>Nitrosomonadales</taxon>
        <taxon>Nitrosomonadaceae</taxon>
        <taxon>Nitrosomonas</taxon>
    </lineage>
</organism>
<keyword evidence="5" id="KW-0997">Cell inner membrane</keyword>
<dbReference type="Gene3D" id="1.10.287.1260">
    <property type="match status" value="1"/>
</dbReference>
<dbReference type="Pfam" id="PF00924">
    <property type="entry name" value="MS_channel_2nd"/>
    <property type="match status" value="1"/>
</dbReference>
<protein>
    <recommendedName>
        <fullName evidence="5">Small-conductance mechanosensitive channel</fullName>
    </recommendedName>
</protein>
<evidence type="ECO:0000256" key="3">
    <source>
        <dbReference type="ARBA" id="ARBA00022989"/>
    </source>
</evidence>
<dbReference type="EMBL" id="FOSP01000052">
    <property type="protein sequence ID" value="SFL27738.1"/>
    <property type="molecule type" value="Genomic_DNA"/>
</dbReference>
<feature type="transmembrane region" description="Helical" evidence="5">
    <location>
        <begin position="16"/>
        <end position="35"/>
    </location>
</feature>
<gene>
    <name evidence="7" type="ORF">SAMN05216302_10522</name>
</gene>
<dbReference type="RefSeq" id="WP_090703091.1">
    <property type="nucleotide sequence ID" value="NZ_FOSP01000052.1"/>
</dbReference>
<dbReference type="Gene3D" id="2.30.30.60">
    <property type="match status" value="1"/>
</dbReference>
<dbReference type="InterPro" id="IPR045275">
    <property type="entry name" value="MscS_archaea/bacteria_type"/>
</dbReference>
<dbReference type="AlphaFoldDB" id="A0A1I4GCF1"/>
<evidence type="ECO:0000313" key="8">
    <source>
        <dbReference type="Proteomes" id="UP000199533"/>
    </source>
</evidence>
<dbReference type="PANTHER" id="PTHR30221:SF1">
    <property type="entry name" value="SMALL-CONDUCTANCE MECHANOSENSITIVE CHANNEL"/>
    <property type="match status" value="1"/>
</dbReference>
<dbReference type="GO" id="GO:0005886">
    <property type="term" value="C:plasma membrane"/>
    <property type="evidence" value="ECO:0007669"/>
    <property type="project" value="UniProtKB-SubCell"/>
</dbReference>
<keyword evidence="2 5" id="KW-0812">Transmembrane</keyword>
<evidence type="ECO:0000313" key="7">
    <source>
        <dbReference type="EMBL" id="SFL27738.1"/>
    </source>
</evidence>
<keyword evidence="5" id="KW-0813">Transport</keyword>
<evidence type="ECO:0000256" key="2">
    <source>
        <dbReference type="ARBA" id="ARBA00022692"/>
    </source>
</evidence>
<reference evidence="8" key="1">
    <citation type="submission" date="2016-10" db="EMBL/GenBank/DDBJ databases">
        <authorList>
            <person name="Varghese N."/>
            <person name="Submissions S."/>
        </authorList>
    </citation>
    <scope>NUCLEOTIDE SEQUENCE [LARGE SCALE GENOMIC DNA]</scope>
    <source>
        <strain evidence="8">Nm69</strain>
    </source>
</reference>
<keyword evidence="5" id="KW-0406">Ion transport</keyword>
<keyword evidence="5" id="KW-1003">Cell membrane</keyword>
<dbReference type="InterPro" id="IPR023408">
    <property type="entry name" value="MscS_beta-dom_sf"/>
</dbReference>
<comment type="function">
    <text evidence="5">Mechanosensitive channel that participates in the regulation of osmotic pressure changes within the cell, opening in response to stretch forces in the membrane lipid bilayer, without the need for other proteins. Contributes to normal resistance to hypoosmotic shock. Forms an ion channel of 1.0 nanosiemens conductance with a slight preference for anions.</text>
</comment>
<evidence type="ECO:0000256" key="4">
    <source>
        <dbReference type="ARBA" id="ARBA00023136"/>
    </source>
</evidence>
<feature type="transmembrane region" description="Helical" evidence="5">
    <location>
        <begin position="55"/>
        <end position="77"/>
    </location>
</feature>
<dbReference type="InterPro" id="IPR010920">
    <property type="entry name" value="LSM_dom_sf"/>
</dbReference>
<keyword evidence="5" id="KW-0407">Ion channel</keyword>
<evidence type="ECO:0000256" key="5">
    <source>
        <dbReference type="RuleBase" id="RU369025"/>
    </source>
</evidence>
<dbReference type="PANTHER" id="PTHR30221">
    <property type="entry name" value="SMALL-CONDUCTANCE MECHANOSENSITIVE CHANNEL"/>
    <property type="match status" value="1"/>
</dbReference>
<dbReference type="InterPro" id="IPR006685">
    <property type="entry name" value="MscS_channel_2nd"/>
</dbReference>
<keyword evidence="4 5" id="KW-0472">Membrane</keyword>
<name>A0A1I4GCF1_9PROT</name>
<keyword evidence="8" id="KW-1185">Reference proteome</keyword>
<dbReference type="SUPFAM" id="SSF50182">
    <property type="entry name" value="Sm-like ribonucleoproteins"/>
    <property type="match status" value="1"/>
</dbReference>
<proteinExistence type="inferred from homology"/>
<evidence type="ECO:0000259" key="6">
    <source>
        <dbReference type="Pfam" id="PF00924"/>
    </source>
</evidence>
<comment type="subunit">
    <text evidence="5">Homoheptamer.</text>
</comment>
<comment type="caution">
    <text evidence="5">Lacks conserved residue(s) required for the propagation of feature annotation.</text>
</comment>
<feature type="domain" description="Mechanosensitive ion channel MscS" evidence="6">
    <location>
        <begin position="103"/>
        <end position="169"/>
    </location>
</feature>
<accession>A0A1I4GCF1</accession>